<dbReference type="OrthoDB" id="594893at2"/>
<keyword evidence="3 7" id="KW-0862">Zinc</keyword>
<comment type="cofactor">
    <cofactor evidence="7">
        <name>Zn(2+)</name>
        <dbReference type="ChEBI" id="CHEBI:29105"/>
    </cofactor>
    <text evidence="7">Binds 1 zinc ion per subunit.</text>
</comment>
<evidence type="ECO:0000256" key="3">
    <source>
        <dbReference type="ARBA" id="ARBA00022833"/>
    </source>
</evidence>
<sequence>MKSLEEILNLKNVKSTSVRIVVLQHLLSQEKAVSLKDIENELTYTDRSSIFRTLKTFEKNKVIHSIEDGSGMTKYAVCSEDCNCDPEDLHFHFYCSNCSKTFCLLDLPIPNIQLPENFILQQANFVIKGLCNNCNK</sequence>
<keyword evidence="7" id="KW-0479">Metal-binding</keyword>
<dbReference type="GO" id="GO:0045892">
    <property type="term" value="P:negative regulation of DNA-templated transcription"/>
    <property type="evidence" value="ECO:0007669"/>
    <property type="project" value="TreeGrafter"/>
</dbReference>
<evidence type="ECO:0000256" key="6">
    <source>
        <dbReference type="ARBA" id="ARBA00023163"/>
    </source>
</evidence>
<evidence type="ECO:0000256" key="4">
    <source>
        <dbReference type="ARBA" id="ARBA00023015"/>
    </source>
</evidence>
<keyword evidence="6" id="KW-0804">Transcription</keyword>
<dbReference type="SUPFAM" id="SSF46785">
    <property type="entry name" value="Winged helix' DNA-binding domain"/>
    <property type="match status" value="1"/>
</dbReference>
<dbReference type="PANTHER" id="PTHR33202:SF22">
    <property type="entry name" value="HYDROGEN PEROXIDE SENSITIVE REPRESSOR"/>
    <property type="match status" value="1"/>
</dbReference>
<keyword evidence="2" id="KW-0678">Repressor</keyword>
<dbReference type="InterPro" id="IPR043135">
    <property type="entry name" value="Fur_C"/>
</dbReference>
<dbReference type="Gene3D" id="1.10.10.10">
    <property type="entry name" value="Winged helix-like DNA-binding domain superfamily/Winged helix DNA-binding domain"/>
    <property type="match status" value="1"/>
</dbReference>
<dbReference type="InterPro" id="IPR036388">
    <property type="entry name" value="WH-like_DNA-bd_sf"/>
</dbReference>
<dbReference type="RefSeq" id="WP_130094047.1">
    <property type="nucleotide sequence ID" value="NZ_SETE01000004.1"/>
</dbReference>
<reference evidence="8 9" key="1">
    <citation type="submission" date="2019-02" db="EMBL/GenBank/DDBJ databases">
        <title>Genome sequence of the sea-ice species Brumimicrobium glaciale.</title>
        <authorList>
            <person name="Bowman J.P."/>
        </authorList>
    </citation>
    <scope>NUCLEOTIDE SEQUENCE [LARGE SCALE GENOMIC DNA]</scope>
    <source>
        <strain evidence="8 9">IC156</strain>
    </source>
</reference>
<feature type="binding site" evidence="7">
    <location>
        <position position="134"/>
    </location>
    <ligand>
        <name>Zn(2+)</name>
        <dbReference type="ChEBI" id="CHEBI:29105"/>
    </ligand>
</feature>
<dbReference type="InterPro" id="IPR002481">
    <property type="entry name" value="FUR"/>
</dbReference>
<dbReference type="InterPro" id="IPR036390">
    <property type="entry name" value="WH_DNA-bd_sf"/>
</dbReference>
<evidence type="ECO:0000256" key="5">
    <source>
        <dbReference type="ARBA" id="ARBA00023125"/>
    </source>
</evidence>
<gene>
    <name evidence="8" type="ORF">ERX46_11665</name>
</gene>
<dbReference type="GO" id="GO:1900376">
    <property type="term" value="P:regulation of secondary metabolite biosynthetic process"/>
    <property type="evidence" value="ECO:0007669"/>
    <property type="project" value="TreeGrafter"/>
</dbReference>
<comment type="similarity">
    <text evidence="1">Belongs to the Fur family.</text>
</comment>
<feature type="binding site" evidence="7">
    <location>
        <position position="95"/>
    </location>
    <ligand>
        <name>Zn(2+)</name>
        <dbReference type="ChEBI" id="CHEBI:29105"/>
    </ligand>
</feature>
<evidence type="ECO:0000313" key="8">
    <source>
        <dbReference type="EMBL" id="RYM33587.1"/>
    </source>
</evidence>
<feature type="binding site" evidence="7">
    <location>
        <position position="98"/>
    </location>
    <ligand>
        <name>Zn(2+)</name>
        <dbReference type="ChEBI" id="CHEBI:29105"/>
    </ligand>
</feature>
<protein>
    <submittedName>
        <fullName evidence="8">Transcriptional repressor</fullName>
    </submittedName>
</protein>
<dbReference type="Pfam" id="PF01475">
    <property type="entry name" value="FUR"/>
    <property type="match status" value="1"/>
</dbReference>
<evidence type="ECO:0000256" key="1">
    <source>
        <dbReference type="ARBA" id="ARBA00007957"/>
    </source>
</evidence>
<dbReference type="GO" id="GO:0000976">
    <property type="term" value="F:transcription cis-regulatory region binding"/>
    <property type="evidence" value="ECO:0007669"/>
    <property type="project" value="TreeGrafter"/>
</dbReference>
<comment type="caution">
    <text evidence="8">The sequence shown here is derived from an EMBL/GenBank/DDBJ whole genome shotgun (WGS) entry which is preliminary data.</text>
</comment>
<dbReference type="AlphaFoldDB" id="A0A4Q4KLH0"/>
<name>A0A4Q4KLH0_9FLAO</name>
<dbReference type="GO" id="GO:0003700">
    <property type="term" value="F:DNA-binding transcription factor activity"/>
    <property type="evidence" value="ECO:0007669"/>
    <property type="project" value="InterPro"/>
</dbReference>
<evidence type="ECO:0000313" key="9">
    <source>
        <dbReference type="Proteomes" id="UP000293952"/>
    </source>
</evidence>
<feature type="binding site" evidence="7">
    <location>
        <position position="131"/>
    </location>
    <ligand>
        <name>Zn(2+)</name>
        <dbReference type="ChEBI" id="CHEBI:29105"/>
    </ligand>
</feature>
<keyword evidence="5" id="KW-0238">DNA-binding</keyword>
<keyword evidence="9" id="KW-1185">Reference proteome</keyword>
<dbReference type="Gene3D" id="3.30.1490.190">
    <property type="match status" value="1"/>
</dbReference>
<dbReference type="Proteomes" id="UP000293952">
    <property type="component" value="Unassembled WGS sequence"/>
</dbReference>
<dbReference type="EMBL" id="SETE01000004">
    <property type="protein sequence ID" value="RYM33587.1"/>
    <property type="molecule type" value="Genomic_DNA"/>
</dbReference>
<organism evidence="8 9">
    <name type="scientific">Brumimicrobium glaciale</name>
    <dbReference type="NCBI Taxonomy" id="200475"/>
    <lineage>
        <taxon>Bacteria</taxon>
        <taxon>Pseudomonadati</taxon>
        <taxon>Bacteroidota</taxon>
        <taxon>Flavobacteriia</taxon>
        <taxon>Flavobacteriales</taxon>
        <taxon>Crocinitomicaceae</taxon>
        <taxon>Brumimicrobium</taxon>
    </lineage>
</organism>
<accession>A0A4Q4KLH0</accession>
<dbReference type="GO" id="GO:0008270">
    <property type="term" value="F:zinc ion binding"/>
    <property type="evidence" value="ECO:0007669"/>
    <property type="project" value="TreeGrafter"/>
</dbReference>
<evidence type="ECO:0000256" key="2">
    <source>
        <dbReference type="ARBA" id="ARBA00022491"/>
    </source>
</evidence>
<proteinExistence type="inferred from homology"/>
<dbReference type="PANTHER" id="PTHR33202">
    <property type="entry name" value="ZINC UPTAKE REGULATION PROTEIN"/>
    <property type="match status" value="1"/>
</dbReference>
<evidence type="ECO:0000256" key="7">
    <source>
        <dbReference type="PIRSR" id="PIRSR602481-1"/>
    </source>
</evidence>
<keyword evidence="4" id="KW-0805">Transcription regulation</keyword>